<feature type="region of interest" description="Disordered" evidence="1">
    <location>
        <begin position="1"/>
        <end position="64"/>
    </location>
</feature>
<proteinExistence type="predicted"/>
<dbReference type="PANTHER" id="PTHR46033:SF87">
    <property type="entry name" value="AMINOTRANSFERASE-LIKE PLANT MOBILE DOMAIN-CONTAINING PROTEIN"/>
    <property type="match status" value="1"/>
</dbReference>
<evidence type="ECO:0000259" key="2">
    <source>
        <dbReference type="Pfam" id="PF10536"/>
    </source>
</evidence>
<evidence type="ECO:0000313" key="4">
    <source>
        <dbReference type="Proteomes" id="UP001231189"/>
    </source>
</evidence>
<dbReference type="AlphaFoldDB" id="A0AAD8TD22"/>
<name>A0AAD8TD22_LOLMU</name>
<keyword evidence="4" id="KW-1185">Reference proteome</keyword>
<gene>
    <name evidence="3" type="ORF">QYE76_041153</name>
</gene>
<feature type="compositionally biased region" description="Low complexity" evidence="1">
    <location>
        <begin position="126"/>
        <end position="154"/>
    </location>
</feature>
<dbReference type="GO" id="GO:0010073">
    <property type="term" value="P:meristem maintenance"/>
    <property type="evidence" value="ECO:0007669"/>
    <property type="project" value="InterPro"/>
</dbReference>
<dbReference type="Pfam" id="PF10536">
    <property type="entry name" value="PMD"/>
    <property type="match status" value="1"/>
</dbReference>
<evidence type="ECO:0000256" key="1">
    <source>
        <dbReference type="SAM" id="MobiDB-lite"/>
    </source>
</evidence>
<feature type="region of interest" description="Disordered" evidence="1">
    <location>
        <begin position="126"/>
        <end position="155"/>
    </location>
</feature>
<protein>
    <recommendedName>
        <fullName evidence="2">Aminotransferase-like plant mobile domain-containing protein</fullName>
    </recommendedName>
</protein>
<reference evidence="3" key="1">
    <citation type="submission" date="2023-07" db="EMBL/GenBank/DDBJ databases">
        <title>A chromosome-level genome assembly of Lolium multiflorum.</title>
        <authorList>
            <person name="Chen Y."/>
            <person name="Copetti D."/>
            <person name="Kolliker R."/>
            <person name="Studer B."/>
        </authorList>
    </citation>
    <scope>NUCLEOTIDE SEQUENCE</scope>
    <source>
        <strain evidence="3">02402/16</strain>
        <tissue evidence="3">Leaf</tissue>
    </source>
</reference>
<feature type="compositionally biased region" description="Basic and acidic residues" evidence="1">
    <location>
        <begin position="29"/>
        <end position="40"/>
    </location>
</feature>
<feature type="compositionally biased region" description="Low complexity" evidence="1">
    <location>
        <begin position="47"/>
        <end position="59"/>
    </location>
</feature>
<feature type="compositionally biased region" description="Gly residues" evidence="1">
    <location>
        <begin position="10"/>
        <end position="27"/>
    </location>
</feature>
<feature type="domain" description="Aminotransferase-like plant mobile" evidence="2">
    <location>
        <begin position="213"/>
        <end position="302"/>
    </location>
</feature>
<organism evidence="3 4">
    <name type="scientific">Lolium multiflorum</name>
    <name type="common">Italian ryegrass</name>
    <name type="synonym">Lolium perenne subsp. multiflorum</name>
    <dbReference type="NCBI Taxonomy" id="4521"/>
    <lineage>
        <taxon>Eukaryota</taxon>
        <taxon>Viridiplantae</taxon>
        <taxon>Streptophyta</taxon>
        <taxon>Embryophyta</taxon>
        <taxon>Tracheophyta</taxon>
        <taxon>Spermatophyta</taxon>
        <taxon>Magnoliopsida</taxon>
        <taxon>Liliopsida</taxon>
        <taxon>Poales</taxon>
        <taxon>Poaceae</taxon>
        <taxon>BOP clade</taxon>
        <taxon>Pooideae</taxon>
        <taxon>Poodae</taxon>
        <taxon>Poeae</taxon>
        <taxon>Poeae Chloroplast Group 2 (Poeae type)</taxon>
        <taxon>Loliodinae</taxon>
        <taxon>Loliinae</taxon>
        <taxon>Lolium</taxon>
    </lineage>
</organism>
<comment type="caution">
    <text evidence="3">The sequence shown here is derived from an EMBL/GenBank/DDBJ whole genome shotgun (WGS) entry which is preliminary data.</text>
</comment>
<evidence type="ECO:0000313" key="3">
    <source>
        <dbReference type="EMBL" id="KAK1680305.1"/>
    </source>
</evidence>
<accession>A0AAD8TD22</accession>
<dbReference type="Proteomes" id="UP001231189">
    <property type="component" value="Unassembled WGS sequence"/>
</dbReference>
<dbReference type="InterPro" id="IPR044824">
    <property type="entry name" value="MAIN-like"/>
</dbReference>
<dbReference type="PANTHER" id="PTHR46033">
    <property type="entry name" value="PROTEIN MAIN-LIKE 2"/>
    <property type="match status" value="1"/>
</dbReference>
<sequence>MGAGNDRSGRGGGQIGRDGSSTEGGGSSADEKEKTEAERYRRGRAFSPSTASSSSGSSSRQCPSTALAVKMEVDAEPKLPRLPHFAPGDYLDDEQLKLVLPQLGVNAGSRRATSSRSAAKPWWSASSSARACRTRTRPPSGSTSPTSRGTSSSRLLQRVAATDRAPVLDPLKLRYHSSMRDMSYDERYTEHIEHTGLLPFISLGSRGPPNMKAAAISALVDRWRPETHTFHLRAGEMTPTLQDVSMILGLPIQGEPQCMNTAFDGWREQMEGLIGMAPLEPPKKSDRALTGANYKWIKTHFAECPAGANWDTWWEVGTVVLAEGTDILGAQVELGNIVAEIRDSNVHEQLQNDLVEHMWRVKELSANVAAP</sequence>
<dbReference type="InterPro" id="IPR019557">
    <property type="entry name" value="AminoTfrase-like_pln_mobile"/>
</dbReference>
<dbReference type="EMBL" id="JAUUTY010000002">
    <property type="protein sequence ID" value="KAK1680305.1"/>
    <property type="molecule type" value="Genomic_DNA"/>
</dbReference>